<keyword evidence="1" id="KW-0732">Signal</keyword>
<evidence type="ECO:0000313" key="2">
    <source>
        <dbReference type="EMBL" id="JAH92590.1"/>
    </source>
</evidence>
<dbReference type="EMBL" id="GBXM01015987">
    <property type="protein sequence ID" value="JAH92590.1"/>
    <property type="molecule type" value="Transcribed_RNA"/>
</dbReference>
<protein>
    <submittedName>
        <fullName evidence="2">Uncharacterized protein</fullName>
    </submittedName>
</protein>
<feature type="chain" id="PRO_5002434763" evidence="1">
    <location>
        <begin position="24"/>
        <end position="62"/>
    </location>
</feature>
<sequence>MANHRNIVCSLFVFSILVHPSTNIKINILGAVRVTLRVCFFPSPSPLNRNKKASWCLLSLSI</sequence>
<reference evidence="2" key="2">
    <citation type="journal article" date="2015" name="Fish Shellfish Immunol.">
        <title>Early steps in the European eel (Anguilla anguilla)-Vibrio vulnificus interaction in the gills: Role of the RtxA13 toxin.</title>
        <authorList>
            <person name="Callol A."/>
            <person name="Pajuelo D."/>
            <person name="Ebbesson L."/>
            <person name="Teles M."/>
            <person name="MacKenzie S."/>
            <person name="Amaro C."/>
        </authorList>
    </citation>
    <scope>NUCLEOTIDE SEQUENCE</scope>
</reference>
<dbReference type="AlphaFoldDB" id="A0A0E9WSR5"/>
<feature type="signal peptide" evidence="1">
    <location>
        <begin position="1"/>
        <end position="23"/>
    </location>
</feature>
<evidence type="ECO:0000256" key="1">
    <source>
        <dbReference type="SAM" id="SignalP"/>
    </source>
</evidence>
<organism evidence="2">
    <name type="scientific">Anguilla anguilla</name>
    <name type="common">European freshwater eel</name>
    <name type="synonym">Muraena anguilla</name>
    <dbReference type="NCBI Taxonomy" id="7936"/>
    <lineage>
        <taxon>Eukaryota</taxon>
        <taxon>Metazoa</taxon>
        <taxon>Chordata</taxon>
        <taxon>Craniata</taxon>
        <taxon>Vertebrata</taxon>
        <taxon>Euteleostomi</taxon>
        <taxon>Actinopterygii</taxon>
        <taxon>Neopterygii</taxon>
        <taxon>Teleostei</taxon>
        <taxon>Anguilliformes</taxon>
        <taxon>Anguillidae</taxon>
        <taxon>Anguilla</taxon>
    </lineage>
</organism>
<accession>A0A0E9WSR5</accession>
<name>A0A0E9WSR5_ANGAN</name>
<reference evidence="2" key="1">
    <citation type="submission" date="2014-11" db="EMBL/GenBank/DDBJ databases">
        <authorList>
            <person name="Amaro Gonzalez C."/>
        </authorList>
    </citation>
    <scope>NUCLEOTIDE SEQUENCE</scope>
</reference>
<proteinExistence type="predicted"/>